<dbReference type="OrthoDB" id="9157092at2"/>
<dbReference type="RefSeq" id="WP_130433543.1">
    <property type="nucleotide sequence ID" value="NZ_SHKP01000007.1"/>
</dbReference>
<protein>
    <recommendedName>
        <fullName evidence="4">Toxin CptA</fullName>
    </recommendedName>
</protein>
<accession>A0A4Q7VGU7</accession>
<comment type="caution">
    <text evidence="2">The sequence shown here is derived from an EMBL/GenBank/DDBJ whole genome shotgun (WGS) entry which is preliminary data.</text>
</comment>
<proteinExistence type="predicted"/>
<dbReference type="Proteomes" id="UP000293671">
    <property type="component" value="Unassembled WGS sequence"/>
</dbReference>
<keyword evidence="1" id="KW-1133">Transmembrane helix</keyword>
<evidence type="ECO:0000313" key="3">
    <source>
        <dbReference type="Proteomes" id="UP000293671"/>
    </source>
</evidence>
<name>A0A4Q7VGU7_9BURK</name>
<organism evidence="2 3">
    <name type="scientific">Rivibacter subsaxonicus</name>
    <dbReference type="NCBI Taxonomy" id="457575"/>
    <lineage>
        <taxon>Bacteria</taxon>
        <taxon>Pseudomonadati</taxon>
        <taxon>Pseudomonadota</taxon>
        <taxon>Betaproteobacteria</taxon>
        <taxon>Burkholderiales</taxon>
        <taxon>Rivibacter</taxon>
    </lineage>
</organism>
<evidence type="ECO:0000313" key="2">
    <source>
        <dbReference type="EMBL" id="RZT95269.1"/>
    </source>
</evidence>
<evidence type="ECO:0000256" key="1">
    <source>
        <dbReference type="SAM" id="Phobius"/>
    </source>
</evidence>
<feature type="transmembrane region" description="Helical" evidence="1">
    <location>
        <begin position="44"/>
        <end position="61"/>
    </location>
</feature>
<reference evidence="2 3" key="1">
    <citation type="submission" date="2019-02" db="EMBL/GenBank/DDBJ databases">
        <title>Genomic Encyclopedia of Type Strains, Phase IV (KMG-IV): sequencing the most valuable type-strain genomes for metagenomic binning, comparative biology and taxonomic classification.</title>
        <authorList>
            <person name="Goeker M."/>
        </authorList>
    </citation>
    <scope>NUCLEOTIDE SEQUENCE [LARGE SCALE GENOMIC DNA]</scope>
    <source>
        <strain evidence="2 3">DSM 19570</strain>
    </source>
</reference>
<sequence>MRPAPAVTVRWRTGPAWLAAALLLSILALATSLAWAWLKGGGAWLLPLASAAMVGLGLWPLRPRPAQRLRWDGHDWWLTPTGAASHDDAEEQIGQVAVALDLGQHLLLRFVPTERPGRTATIGLPGIRWLALSRRATDGDWHGLRCALHSSGPAGAEPAAVDPPA</sequence>
<gene>
    <name evidence="2" type="ORF">EV670_3020</name>
</gene>
<keyword evidence="3" id="KW-1185">Reference proteome</keyword>
<keyword evidence="1" id="KW-0472">Membrane</keyword>
<dbReference type="AlphaFoldDB" id="A0A4Q7VGU7"/>
<dbReference type="EMBL" id="SHKP01000007">
    <property type="protein sequence ID" value="RZT95269.1"/>
    <property type="molecule type" value="Genomic_DNA"/>
</dbReference>
<evidence type="ECO:0008006" key="4">
    <source>
        <dbReference type="Google" id="ProtNLM"/>
    </source>
</evidence>
<keyword evidence="1" id="KW-0812">Transmembrane</keyword>